<dbReference type="NCBIfam" id="TIGR00377">
    <property type="entry name" value="ant_ant_sig"/>
    <property type="match status" value="1"/>
</dbReference>
<gene>
    <name evidence="4" type="ORF">FHS22_001418</name>
</gene>
<feature type="domain" description="STAS" evidence="3">
    <location>
        <begin position="13"/>
        <end position="112"/>
    </location>
</feature>
<dbReference type="EMBL" id="JACHJJ010000003">
    <property type="protein sequence ID" value="MBB5962159.1"/>
    <property type="molecule type" value="Genomic_DNA"/>
</dbReference>
<proteinExistence type="inferred from homology"/>
<protein>
    <recommendedName>
        <fullName evidence="2">Anti-sigma factor antagonist</fullName>
    </recommendedName>
</protein>
<evidence type="ECO:0000313" key="5">
    <source>
        <dbReference type="Proteomes" id="UP000562352"/>
    </source>
</evidence>
<keyword evidence="5" id="KW-1185">Reference proteome</keyword>
<dbReference type="PANTHER" id="PTHR33495">
    <property type="entry name" value="ANTI-SIGMA FACTOR ANTAGONIST TM_1081-RELATED-RELATED"/>
    <property type="match status" value="1"/>
</dbReference>
<dbReference type="Proteomes" id="UP000562352">
    <property type="component" value="Unassembled WGS sequence"/>
</dbReference>
<sequence>MFDVQTWQNGPCVVIRAAGELDMNVAPRLRAEVDRALEGSDRSCLVMDLTQVPFCDSVGLGTLVDALTRMRDSHGRLILVLTPGMITRLLSITSLDRHFETCGTLHEAFDAAA</sequence>
<dbReference type="InterPro" id="IPR002645">
    <property type="entry name" value="STAS_dom"/>
</dbReference>
<dbReference type="PANTHER" id="PTHR33495:SF2">
    <property type="entry name" value="ANTI-SIGMA FACTOR ANTAGONIST TM_1081-RELATED"/>
    <property type="match status" value="1"/>
</dbReference>
<dbReference type="InterPro" id="IPR003658">
    <property type="entry name" value="Anti-sigma_ant"/>
</dbReference>
<comment type="similarity">
    <text evidence="1 2">Belongs to the anti-sigma-factor antagonist family.</text>
</comment>
<dbReference type="SUPFAM" id="SSF52091">
    <property type="entry name" value="SpoIIaa-like"/>
    <property type="match status" value="1"/>
</dbReference>
<dbReference type="InterPro" id="IPR036513">
    <property type="entry name" value="STAS_dom_sf"/>
</dbReference>
<dbReference type="PROSITE" id="PS50801">
    <property type="entry name" value="STAS"/>
    <property type="match status" value="1"/>
</dbReference>
<dbReference type="GO" id="GO:0043856">
    <property type="term" value="F:anti-sigma factor antagonist activity"/>
    <property type="evidence" value="ECO:0007669"/>
    <property type="project" value="InterPro"/>
</dbReference>
<dbReference type="Gene3D" id="3.30.750.24">
    <property type="entry name" value="STAS domain"/>
    <property type="match status" value="1"/>
</dbReference>
<comment type="caution">
    <text evidence="4">The sequence shown here is derived from an EMBL/GenBank/DDBJ whole genome shotgun (WGS) entry which is preliminary data.</text>
</comment>
<dbReference type="Pfam" id="PF01740">
    <property type="entry name" value="STAS"/>
    <property type="match status" value="1"/>
</dbReference>
<accession>A0A841CXY2</accession>
<name>A0A841CXY2_PLAVE</name>
<evidence type="ECO:0000256" key="1">
    <source>
        <dbReference type="ARBA" id="ARBA00009013"/>
    </source>
</evidence>
<dbReference type="AlphaFoldDB" id="A0A841CXY2"/>
<dbReference type="CDD" id="cd07043">
    <property type="entry name" value="STAS_anti-anti-sigma_factors"/>
    <property type="match status" value="1"/>
</dbReference>
<organism evidence="4 5">
    <name type="scientific">Planomonospora venezuelensis</name>
    <dbReference type="NCBI Taxonomy" id="1999"/>
    <lineage>
        <taxon>Bacteria</taxon>
        <taxon>Bacillati</taxon>
        <taxon>Actinomycetota</taxon>
        <taxon>Actinomycetes</taxon>
        <taxon>Streptosporangiales</taxon>
        <taxon>Streptosporangiaceae</taxon>
        <taxon>Planomonospora</taxon>
    </lineage>
</organism>
<reference evidence="4 5" key="1">
    <citation type="submission" date="2020-08" db="EMBL/GenBank/DDBJ databases">
        <title>Genomic Encyclopedia of Type Strains, Phase III (KMG-III): the genomes of soil and plant-associated and newly described type strains.</title>
        <authorList>
            <person name="Whitman W."/>
        </authorList>
    </citation>
    <scope>NUCLEOTIDE SEQUENCE [LARGE SCALE GENOMIC DNA]</scope>
    <source>
        <strain evidence="4 5">CECT 3303</strain>
    </source>
</reference>
<dbReference type="RefSeq" id="WP_338047636.1">
    <property type="nucleotide sequence ID" value="NZ_BAAAWZ010000001.1"/>
</dbReference>
<evidence type="ECO:0000256" key="2">
    <source>
        <dbReference type="RuleBase" id="RU003749"/>
    </source>
</evidence>
<evidence type="ECO:0000259" key="3">
    <source>
        <dbReference type="PROSITE" id="PS50801"/>
    </source>
</evidence>
<evidence type="ECO:0000313" key="4">
    <source>
        <dbReference type="EMBL" id="MBB5962159.1"/>
    </source>
</evidence>